<dbReference type="EMBL" id="JBHULN010000007">
    <property type="protein sequence ID" value="MFD2571617.1"/>
    <property type="molecule type" value="Genomic_DNA"/>
</dbReference>
<dbReference type="RefSeq" id="WP_381523318.1">
    <property type="nucleotide sequence ID" value="NZ_JBHULN010000007.1"/>
</dbReference>
<sequence>MTLKTHHYLTSGILESYLLGIVSDKEKEEVERVLATDPDVLSQLNELEIDIENYFLENAVPPPPAVRNAVLSRIGDSEIKKWEPTEQTRAKQDSAESKTAGPQYLDVEVSDTHIRVHKYWRPAFIAVFVLSKVFLVLGLYYYFKSNSQDQEIERLKAQIQQSTSLPRGRTQ</sequence>
<keyword evidence="2" id="KW-1133">Transmembrane helix</keyword>
<dbReference type="Proteomes" id="UP001597469">
    <property type="component" value="Unassembled WGS sequence"/>
</dbReference>
<gene>
    <name evidence="3" type="ORF">ACFSUS_13310</name>
</gene>
<accession>A0ABW5M3M9</accession>
<keyword evidence="4" id="KW-1185">Reference proteome</keyword>
<keyword evidence="2" id="KW-0472">Membrane</keyword>
<name>A0ABW5M3M9_9BACT</name>
<reference evidence="4" key="1">
    <citation type="journal article" date="2019" name="Int. J. Syst. Evol. Microbiol.">
        <title>The Global Catalogue of Microorganisms (GCM) 10K type strain sequencing project: providing services to taxonomists for standard genome sequencing and annotation.</title>
        <authorList>
            <consortium name="The Broad Institute Genomics Platform"/>
            <consortium name="The Broad Institute Genome Sequencing Center for Infectious Disease"/>
            <person name="Wu L."/>
            <person name="Ma J."/>
        </authorList>
    </citation>
    <scope>NUCLEOTIDE SEQUENCE [LARGE SCALE GENOMIC DNA]</scope>
    <source>
        <strain evidence="4">KCTC 42805</strain>
    </source>
</reference>
<evidence type="ECO:0000256" key="2">
    <source>
        <dbReference type="SAM" id="Phobius"/>
    </source>
</evidence>
<evidence type="ECO:0000313" key="3">
    <source>
        <dbReference type="EMBL" id="MFD2571617.1"/>
    </source>
</evidence>
<organism evidence="3 4">
    <name type="scientific">Spirosoma soli</name>
    <dbReference type="NCBI Taxonomy" id="1770529"/>
    <lineage>
        <taxon>Bacteria</taxon>
        <taxon>Pseudomonadati</taxon>
        <taxon>Bacteroidota</taxon>
        <taxon>Cytophagia</taxon>
        <taxon>Cytophagales</taxon>
        <taxon>Cytophagaceae</taxon>
        <taxon>Spirosoma</taxon>
    </lineage>
</organism>
<feature type="compositionally biased region" description="Basic and acidic residues" evidence="1">
    <location>
        <begin position="82"/>
        <end position="96"/>
    </location>
</feature>
<comment type="caution">
    <text evidence="3">The sequence shown here is derived from an EMBL/GenBank/DDBJ whole genome shotgun (WGS) entry which is preliminary data.</text>
</comment>
<proteinExistence type="predicted"/>
<protein>
    <recommendedName>
        <fullName evidence="5">Anti-sigma factor</fullName>
    </recommendedName>
</protein>
<feature type="region of interest" description="Disordered" evidence="1">
    <location>
        <begin position="82"/>
        <end position="101"/>
    </location>
</feature>
<evidence type="ECO:0000256" key="1">
    <source>
        <dbReference type="SAM" id="MobiDB-lite"/>
    </source>
</evidence>
<evidence type="ECO:0008006" key="5">
    <source>
        <dbReference type="Google" id="ProtNLM"/>
    </source>
</evidence>
<dbReference type="Gene3D" id="1.10.10.1320">
    <property type="entry name" value="Anti-sigma factor, zinc-finger domain"/>
    <property type="match status" value="1"/>
</dbReference>
<dbReference type="InterPro" id="IPR041916">
    <property type="entry name" value="Anti_sigma_zinc_sf"/>
</dbReference>
<feature type="transmembrane region" description="Helical" evidence="2">
    <location>
        <begin position="123"/>
        <end position="143"/>
    </location>
</feature>
<evidence type="ECO:0000313" key="4">
    <source>
        <dbReference type="Proteomes" id="UP001597469"/>
    </source>
</evidence>
<keyword evidence="2" id="KW-0812">Transmembrane</keyword>